<comment type="caution">
    <text evidence="1">The sequence shown here is derived from an EMBL/GenBank/DDBJ whole genome shotgun (WGS) entry which is preliminary data.</text>
</comment>
<sequence>MLKKGLSLDEASAVLMFIDLDGSAKNVMYHFGDNVCKQQGSLVFKSFISPYPGDDHEFEESCLTLCDSEIVTCPSLGMQEECDGICHSPCKKVQSHSVAAA</sequence>
<reference evidence="1 2" key="1">
    <citation type="submission" date="2024-04" db="EMBL/GenBank/DDBJ databases">
        <authorList>
            <person name="Rising A."/>
            <person name="Reimegard J."/>
            <person name="Sonavane S."/>
            <person name="Akerstrom W."/>
            <person name="Nylinder S."/>
            <person name="Hedman E."/>
            <person name="Kallberg Y."/>
        </authorList>
    </citation>
    <scope>NUCLEOTIDE SEQUENCE [LARGE SCALE GENOMIC DNA]</scope>
</reference>
<protein>
    <submittedName>
        <fullName evidence="1">Uncharacterized protein</fullName>
    </submittedName>
</protein>
<organism evidence="1 2">
    <name type="scientific">Larinioides sclopetarius</name>
    <dbReference type="NCBI Taxonomy" id="280406"/>
    <lineage>
        <taxon>Eukaryota</taxon>
        <taxon>Metazoa</taxon>
        <taxon>Ecdysozoa</taxon>
        <taxon>Arthropoda</taxon>
        <taxon>Chelicerata</taxon>
        <taxon>Arachnida</taxon>
        <taxon>Araneae</taxon>
        <taxon>Araneomorphae</taxon>
        <taxon>Entelegynae</taxon>
        <taxon>Araneoidea</taxon>
        <taxon>Araneidae</taxon>
        <taxon>Larinioides</taxon>
    </lineage>
</organism>
<evidence type="ECO:0000313" key="1">
    <source>
        <dbReference type="EMBL" id="CAL1294809.1"/>
    </source>
</evidence>
<accession>A0AAV2BGN0</accession>
<proteinExistence type="predicted"/>
<evidence type="ECO:0000313" key="2">
    <source>
        <dbReference type="Proteomes" id="UP001497382"/>
    </source>
</evidence>
<gene>
    <name evidence="1" type="ORF">LARSCL_LOCUS18925</name>
</gene>
<name>A0AAV2BGN0_9ARAC</name>
<dbReference type="Proteomes" id="UP001497382">
    <property type="component" value="Unassembled WGS sequence"/>
</dbReference>
<dbReference type="AlphaFoldDB" id="A0AAV2BGN0"/>
<dbReference type="EMBL" id="CAXIEN010000354">
    <property type="protein sequence ID" value="CAL1294809.1"/>
    <property type="molecule type" value="Genomic_DNA"/>
</dbReference>
<keyword evidence="2" id="KW-1185">Reference proteome</keyword>